<proteinExistence type="predicted"/>
<dbReference type="GO" id="GO:0005886">
    <property type="term" value="C:plasma membrane"/>
    <property type="evidence" value="ECO:0007669"/>
    <property type="project" value="UniProtKB-SubCell"/>
</dbReference>
<dbReference type="PROSITE" id="PS50850">
    <property type="entry name" value="MFS"/>
    <property type="match status" value="1"/>
</dbReference>
<feature type="transmembrane region" description="Helical" evidence="6">
    <location>
        <begin position="82"/>
        <end position="100"/>
    </location>
</feature>
<dbReference type="InterPro" id="IPR011701">
    <property type="entry name" value="MFS"/>
</dbReference>
<dbReference type="GO" id="GO:0022857">
    <property type="term" value="F:transmembrane transporter activity"/>
    <property type="evidence" value="ECO:0007669"/>
    <property type="project" value="InterPro"/>
</dbReference>
<evidence type="ECO:0000256" key="3">
    <source>
        <dbReference type="ARBA" id="ARBA00022692"/>
    </source>
</evidence>
<dbReference type="Pfam" id="PF07690">
    <property type="entry name" value="MFS_1"/>
    <property type="match status" value="1"/>
</dbReference>
<feature type="transmembrane region" description="Helical" evidence="6">
    <location>
        <begin position="218"/>
        <end position="239"/>
    </location>
</feature>
<evidence type="ECO:0000256" key="6">
    <source>
        <dbReference type="SAM" id="Phobius"/>
    </source>
</evidence>
<keyword evidence="9" id="KW-1185">Reference proteome</keyword>
<evidence type="ECO:0000313" key="9">
    <source>
        <dbReference type="Proteomes" id="UP000248857"/>
    </source>
</evidence>
<feature type="transmembrane region" description="Helical" evidence="6">
    <location>
        <begin position="367"/>
        <end position="387"/>
    </location>
</feature>
<dbReference type="PROSITE" id="PS51257">
    <property type="entry name" value="PROKAR_LIPOPROTEIN"/>
    <property type="match status" value="1"/>
</dbReference>
<comment type="subcellular location">
    <subcellularLocation>
        <location evidence="1">Cell membrane</location>
        <topology evidence="1">Multi-pass membrane protein</topology>
    </subcellularLocation>
</comment>
<evidence type="ECO:0000259" key="7">
    <source>
        <dbReference type="PROSITE" id="PS50850"/>
    </source>
</evidence>
<comment type="caution">
    <text evidence="8">The sequence shown here is derived from an EMBL/GenBank/DDBJ whole genome shotgun (WGS) entry which is preliminary data.</text>
</comment>
<dbReference type="InterPro" id="IPR050189">
    <property type="entry name" value="MFS_Efflux_Transporters"/>
</dbReference>
<reference evidence="8 9" key="1">
    <citation type="journal article" date="2018" name="Sci. Rep.">
        <title>A novel species of the marine cyanobacterium Acaryochloris with a unique pigment content and lifestyle.</title>
        <authorList>
            <person name="Partensky F."/>
            <person name="Six C."/>
            <person name="Ratin M."/>
            <person name="Garczarek L."/>
            <person name="Vaulot D."/>
            <person name="Probert I."/>
            <person name="Calteau A."/>
            <person name="Gourvil P."/>
            <person name="Marie D."/>
            <person name="Grebert T."/>
            <person name="Bouchier C."/>
            <person name="Le Panse S."/>
            <person name="Gachenot M."/>
            <person name="Rodriguez F."/>
            <person name="Garrido J.L."/>
        </authorList>
    </citation>
    <scope>NUCLEOTIDE SEQUENCE [LARGE SCALE GENOMIC DNA]</scope>
    <source>
        <strain evidence="8 9">RCC1774</strain>
    </source>
</reference>
<protein>
    <submittedName>
        <fullName evidence="8">Bacillibactin exporter</fullName>
    </submittedName>
</protein>
<accession>A0A2W1JUA3</accession>
<evidence type="ECO:0000256" key="1">
    <source>
        <dbReference type="ARBA" id="ARBA00004651"/>
    </source>
</evidence>
<dbReference type="AlphaFoldDB" id="A0A2W1JUA3"/>
<feature type="transmembrane region" description="Helical" evidence="6">
    <location>
        <begin position="112"/>
        <end position="131"/>
    </location>
</feature>
<feature type="transmembrane region" description="Helical" evidence="6">
    <location>
        <begin position="278"/>
        <end position="299"/>
    </location>
</feature>
<dbReference type="InterPro" id="IPR001958">
    <property type="entry name" value="Tet-R_TetA/multi-R_MdtG-like"/>
</dbReference>
<dbReference type="PANTHER" id="PTHR43124">
    <property type="entry name" value="PURINE EFFLUX PUMP PBUE"/>
    <property type="match status" value="1"/>
</dbReference>
<dbReference type="OrthoDB" id="9793283at2"/>
<gene>
    <name evidence="8" type="primary">ymfD_1</name>
    <name evidence="8" type="ORF">C1752_01034</name>
</gene>
<dbReference type="PANTHER" id="PTHR43124:SF3">
    <property type="entry name" value="CHLORAMPHENICOL EFFLUX PUMP RV0191"/>
    <property type="match status" value="1"/>
</dbReference>
<dbReference type="CDD" id="cd17473">
    <property type="entry name" value="MFS_arabinose_efflux_permease_like"/>
    <property type="match status" value="1"/>
</dbReference>
<sequence length="392" mass="40773">MPKTRRFPKLPQRFALLGVLLAAGCLSSAVGSIVAPVFPELVDQLGFDPEWSGLLVSTHTLTTALATPLLGLLAGRIGKLRVLVLSLVGYALFGISGAFANSYGMMMLSRGLVGASSGGIAAVSIGILSDLYDGEARSQMMGYVTSALATATVIFPVLGGWVGNVRWQYAFYLYVIGLPVALAAFLVVRRQPESASPAVDLSQADGIGQYLRQSRIQVLLLGLALTSALFYVVVVYAPIYLKTEIGASPIVNGGVLAARAIGAAVVSAWGASQLAKRIGANAAIAVGFLLMAGSLTLIPNLQEPPIIVLAALPFGIGFGFVMPNLYSAIADLTPQAQRTGMLAIGTGISSFGQFVSPAVFGPLWRNIGADVFYVAAGLALVISLLSLSRRSI</sequence>
<name>A0A2W1JUA3_9CYAN</name>
<dbReference type="Gene3D" id="1.20.1250.20">
    <property type="entry name" value="MFS general substrate transporter like domains"/>
    <property type="match status" value="1"/>
</dbReference>
<keyword evidence="3 6" id="KW-0812">Transmembrane</keyword>
<keyword evidence="5 6" id="KW-0472">Membrane</keyword>
<feature type="transmembrane region" description="Helical" evidence="6">
    <location>
        <begin position="305"/>
        <end position="329"/>
    </location>
</feature>
<keyword evidence="4 6" id="KW-1133">Transmembrane helix</keyword>
<feature type="transmembrane region" description="Helical" evidence="6">
    <location>
        <begin position="251"/>
        <end position="271"/>
    </location>
</feature>
<dbReference type="InterPro" id="IPR020846">
    <property type="entry name" value="MFS_dom"/>
</dbReference>
<feature type="domain" description="Major facilitator superfamily (MFS) profile" evidence="7">
    <location>
        <begin position="16"/>
        <end position="392"/>
    </location>
</feature>
<feature type="transmembrane region" description="Helical" evidence="6">
    <location>
        <begin position="169"/>
        <end position="188"/>
    </location>
</feature>
<dbReference type="EMBL" id="PQWO01000002">
    <property type="protein sequence ID" value="PZD74585.1"/>
    <property type="molecule type" value="Genomic_DNA"/>
</dbReference>
<feature type="transmembrane region" description="Helical" evidence="6">
    <location>
        <begin position="341"/>
        <end position="361"/>
    </location>
</feature>
<feature type="transmembrane region" description="Helical" evidence="6">
    <location>
        <begin position="55"/>
        <end position="75"/>
    </location>
</feature>
<dbReference type="PRINTS" id="PR01035">
    <property type="entry name" value="TCRTETA"/>
</dbReference>
<evidence type="ECO:0000256" key="2">
    <source>
        <dbReference type="ARBA" id="ARBA00022475"/>
    </source>
</evidence>
<evidence type="ECO:0000313" key="8">
    <source>
        <dbReference type="EMBL" id="PZD74585.1"/>
    </source>
</evidence>
<dbReference type="InterPro" id="IPR036259">
    <property type="entry name" value="MFS_trans_sf"/>
</dbReference>
<organism evidence="8 9">
    <name type="scientific">Acaryochloris thomasi RCC1774</name>
    <dbReference type="NCBI Taxonomy" id="1764569"/>
    <lineage>
        <taxon>Bacteria</taxon>
        <taxon>Bacillati</taxon>
        <taxon>Cyanobacteriota</taxon>
        <taxon>Cyanophyceae</taxon>
        <taxon>Acaryochloridales</taxon>
        <taxon>Acaryochloridaceae</taxon>
        <taxon>Acaryochloris</taxon>
        <taxon>Acaryochloris thomasi</taxon>
    </lineage>
</organism>
<dbReference type="SUPFAM" id="SSF103473">
    <property type="entry name" value="MFS general substrate transporter"/>
    <property type="match status" value="1"/>
</dbReference>
<evidence type="ECO:0000256" key="5">
    <source>
        <dbReference type="ARBA" id="ARBA00023136"/>
    </source>
</evidence>
<keyword evidence="2" id="KW-1003">Cell membrane</keyword>
<feature type="transmembrane region" description="Helical" evidence="6">
    <location>
        <begin position="143"/>
        <end position="163"/>
    </location>
</feature>
<dbReference type="Proteomes" id="UP000248857">
    <property type="component" value="Unassembled WGS sequence"/>
</dbReference>
<evidence type="ECO:0000256" key="4">
    <source>
        <dbReference type="ARBA" id="ARBA00022989"/>
    </source>
</evidence>